<keyword evidence="2" id="KW-0812">Transmembrane</keyword>
<evidence type="ECO:0000259" key="3">
    <source>
        <dbReference type="Pfam" id="PF00892"/>
    </source>
</evidence>
<keyword evidence="2" id="KW-0472">Membrane</keyword>
<organism evidence="4 5">
    <name type="scientific">Dysosmobacter acutus</name>
    <dbReference type="NCBI Taxonomy" id="2841504"/>
    <lineage>
        <taxon>Bacteria</taxon>
        <taxon>Bacillati</taxon>
        <taxon>Bacillota</taxon>
        <taxon>Clostridia</taxon>
        <taxon>Eubacteriales</taxon>
        <taxon>Oscillospiraceae</taxon>
        <taxon>Dysosmobacter</taxon>
    </lineage>
</organism>
<comment type="similarity">
    <text evidence="1">Belongs to the EamA transporter family.</text>
</comment>
<protein>
    <submittedName>
        <fullName evidence="4">DMT family transporter</fullName>
    </submittedName>
</protein>
<evidence type="ECO:0000313" key="4">
    <source>
        <dbReference type="EMBL" id="MBU5627780.1"/>
    </source>
</evidence>
<evidence type="ECO:0000313" key="5">
    <source>
        <dbReference type="Proteomes" id="UP000787672"/>
    </source>
</evidence>
<evidence type="ECO:0000256" key="1">
    <source>
        <dbReference type="ARBA" id="ARBA00007362"/>
    </source>
</evidence>
<evidence type="ECO:0000256" key="2">
    <source>
        <dbReference type="SAM" id="Phobius"/>
    </source>
</evidence>
<feature type="transmembrane region" description="Helical" evidence="2">
    <location>
        <begin position="52"/>
        <end position="70"/>
    </location>
</feature>
<reference evidence="4 5" key="1">
    <citation type="submission" date="2021-06" db="EMBL/GenBank/DDBJ databases">
        <authorList>
            <person name="Sun Q."/>
            <person name="Li D."/>
        </authorList>
    </citation>
    <scope>NUCLEOTIDE SEQUENCE [LARGE SCALE GENOMIC DNA]</scope>
    <source>
        <strain evidence="4 5">MSJ-2</strain>
    </source>
</reference>
<gene>
    <name evidence="4" type="ORF">KQI82_12755</name>
</gene>
<dbReference type="RefSeq" id="WP_216633114.1">
    <property type="nucleotide sequence ID" value="NZ_JAHLQN010000001.1"/>
</dbReference>
<name>A0ABS6FBX2_9FIRM</name>
<feature type="domain" description="EamA" evidence="3">
    <location>
        <begin position="3"/>
        <end position="70"/>
    </location>
</feature>
<sequence>MAAVIVVGTILSFSLFMQGIGDIGPVRSAMLATTEPVSATLFSFLFLRTRFSATDLMGFACIIAMILVLSKTNEEKTPAA</sequence>
<dbReference type="InterPro" id="IPR000620">
    <property type="entry name" value="EamA_dom"/>
</dbReference>
<proteinExistence type="inferred from homology"/>
<keyword evidence="5" id="KW-1185">Reference proteome</keyword>
<comment type="caution">
    <text evidence="4">The sequence shown here is derived from an EMBL/GenBank/DDBJ whole genome shotgun (WGS) entry which is preliminary data.</text>
</comment>
<dbReference type="EMBL" id="JAHLQN010000001">
    <property type="protein sequence ID" value="MBU5627780.1"/>
    <property type="molecule type" value="Genomic_DNA"/>
</dbReference>
<dbReference type="Pfam" id="PF00892">
    <property type="entry name" value="EamA"/>
    <property type="match status" value="1"/>
</dbReference>
<accession>A0ABS6FBX2</accession>
<dbReference type="Proteomes" id="UP000787672">
    <property type="component" value="Unassembled WGS sequence"/>
</dbReference>
<keyword evidence="2" id="KW-1133">Transmembrane helix</keyword>